<comment type="caution">
    <text evidence="5">The sequence shown here is derived from an EMBL/GenBank/DDBJ whole genome shotgun (WGS) entry which is preliminary data.</text>
</comment>
<dbReference type="AlphaFoldDB" id="A0A073IPR2"/>
<dbReference type="Gene3D" id="3.90.1510.10">
    <property type="entry name" value="Glycerate kinase, domain 2"/>
    <property type="match status" value="1"/>
</dbReference>
<dbReference type="SUPFAM" id="SSF110738">
    <property type="entry name" value="Glycerate kinase I"/>
    <property type="match status" value="1"/>
</dbReference>
<keyword evidence="3 4" id="KW-0418">Kinase</keyword>
<gene>
    <name evidence="5" type="ORF">EH55_07205</name>
</gene>
<comment type="similarity">
    <text evidence="1 4">Belongs to the glycerate kinase type-1 family.</text>
</comment>
<dbReference type="PIRSF" id="PIRSF006078">
    <property type="entry name" value="GlxK"/>
    <property type="match status" value="1"/>
</dbReference>
<proteinExistence type="inferred from homology"/>
<dbReference type="Gene3D" id="3.40.50.10350">
    <property type="entry name" value="Glycerate kinase, domain 1"/>
    <property type="match status" value="1"/>
</dbReference>
<name>A0A073IPR2_9BACT</name>
<accession>A0A073IPR2</accession>
<dbReference type="RefSeq" id="WP_037977082.1">
    <property type="nucleotide sequence ID" value="NZ_JMKI01000037.1"/>
</dbReference>
<reference evidence="5 6" key="1">
    <citation type="submission" date="2014-04" db="EMBL/GenBank/DDBJ databases">
        <title>Draft Genome Sequence of Synergistes jonesii.</title>
        <authorList>
            <person name="Coil D.A."/>
            <person name="Eisen J.A."/>
            <person name="Holland-Moritz H.E."/>
        </authorList>
    </citation>
    <scope>NUCLEOTIDE SEQUENCE [LARGE SCALE GENOMIC DNA]</scope>
    <source>
        <strain evidence="5 6">78-1</strain>
    </source>
</reference>
<evidence type="ECO:0000313" key="5">
    <source>
        <dbReference type="EMBL" id="KEJ91754.1"/>
    </source>
</evidence>
<dbReference type="EMBL" id="JMKI01000037">
    <property type="protein sequence ID" value="KEJ91754.1"/>
    <property type="molecule type" value="Genomic_DNA"/>
</dbReference>
<dbReference type="InterPro" id="IPR036129">
    <property type="entry name" value="Glycerate_kinase_sf"/>
</dbReference>
<dbReference type="NCBIfam" id="TIGR00045">
    <property type="entry name" value="glycerate kinase"/>
    <property type="match status" value="1"/>
</dbReference>
<dbReference type="Pfam" id="PF02595">
    <property type="entry name" value="Gly_kinase"/>
    <property type="match status" value="1"/>
</dbReference>
<evidence type="ECO:0000256" key="1">
    <source>
        <dbReference type="ARBA" id="ARBA00006284"/>
    </source>
</evidence>
<keyword evidence="6" id="KW-1185">Reference proteome</keyword>
<dbReference type="STRING" id="2754.EH55_07205"/>
<keyword evidence="2 4" id="KW-0808">Transferase</keyword>
<dbReference type="eggNOG" id="COG1929">
    <property type="taxonomic scope" value="Bacteria"/>
</dbReference>
<dbReference type="Proteomes" id="UP000027665">
    <property type="component" value="Unassembled WGS sequence"/>
</dbReference>
<evidence type="ECO:0000256" key="3">
    <source>
        <dbReference type="ARBA" id="ARBA00022777"/>
    </source>
</evidence>
<dbReference type="InterPro" id="IPR018197">
    <property type="entry name" value="Glycerate_kinase_RE-like"/>
</dbReference>
<dbReference type="PANTHER" id="PTHR21599:SF0">
    <property type="entry name" value="GLYCERATE KINASE"/>
    <property type="match status" value="1"/>
</dbReference>
<dbReference type="PANTHER" id="PTHR21599">
    <property type="entry name" value="GLYCERATE KINASE"/>
    <property type="match status" value="1"/>
</dbReference>
<dbReference type="PATRIC" id="fig|2754.20.peg.2225"/>
<evidence type="ECO:0000313" key="6">
    <source>
        <dbReference type="Proteomes" id="UP000027665"/>
    </source>
</evidence>
<dbReference type="OrthoDB" id="9774290at2"/>
<evidence type="ECO:0000256" key="2">
    <source>
        <dbReference type="ARBA" id="ARBA00022679"/>
    </source>
</evidence>
<dbReference type="GO" id="GO:0008887">
    <property type="term" value="F:glycerate kinase activity"/>
    <property type="evidence" value="ECO:0007669"/>
    <property type="project" value="UniProtKB-UniRule"/>
</dbReference>
<dbReference type="InterPro" id="IPR004381">
    <property type="entry name" value="Glycerate_kinase"/>
</dbReference>
<protein>
    <submittedName>
        <fullName evidence="5">Glycerate kinase</fullName>
    </submittedName>
</protein>
<evidence type="ECO:0000256" key="4">
    <source>
        <dbReference type="PIRNR" id="PIRNR006078"/>
    </source>
</evidence>
<organism evidence="5 6">
    <name type="scientific">Synergistes jonesii</name>
    <dbReference type="NCBI Taxonomy" id="2754"/>
    <lineage>
        <taxon>Bacteria</taxon>
        <taxon>Thermotogati</taxon>
        <taxon>Synergistota</taxon>
        <taxon>Synergistia</taxon>
        <taxon>Synergistales</taxon>
        <taxon>Synergistaceae</taxon>
        <taxon>Synergistes</taxon>
    </lineage>
</organism>
<sequence>MKSFILIPDSFKGTMSSTEICGIMAEAIKAHIPDACVRGIPVADGGEGTVEAFLAAVGGERRECSVTGPRFEKVSSFYGVLSDGRTAVVEMSAAAGLPLMEGRLDVLGGTTFGVGELILEAVRGGAKQVIIGLGGSATNDGGCGAAAALGVVFRDGEGRSFIPTGGTLSSVASVQSCGLARELKDVRITAMCDIDNPLYGERGAAYVFAPQKGASRETVPLLDAGLRHLHDTVKRCLGADRAQDRGAGAAGGMGYGLAALLGAELKMGIDVVLDAVGFDELLRGADCVFTGEGKIDSQSLGGKVVIGVSRRAKKFGVPVIAVVGDVGDDIGGAYDEGVSAVFPINRVAVPYSEARLRARGDLRLTVEDVVRLIKAVEERRSDIRSLS</sequence>
<dbReference type="InterPro" id="IPR018193">
    <property type="entry name" value="Glyc_kinase_flavodox-like_fold"/>
</dbReference>
<dbReference type="GO" id="GO:0031388">
    <property type="term" value="P:organic acid phosphorylation"/>
    <property type="evidence" value="ECO:0007669"/>
    <property type="project" value="UniProtKB-UniRule"/>
</dbReference>
<dbReference type="GeneID" id="90984034"/>